<comment type="caution">
    <text evidence="3">The sequence shown here is derived from an EMBL/GenBank/DDBJ whole genome shotgun (WGS) entry which is preliminary data.</text>
</comment>
<dbReference type="Proteomes" id="UP000622638">
    <property type="component" value="Unassembled WGS sequence"/>
</dbReference>
<dbReference type="Proteomes" id="UP000430634">
    <property type="component" value="Unassembled WGS sequence"/>
</dbReference>
<dbReference type="AlphaFoldDB" id="A0A6I3SWB0"/>
<dbReference type="Pfam" id="PF15655">
    <property type="entry name" value="Imm-NTF2"/>
    <property type="match status" value="1"/>
</dbReference>
<organism evidence="3 4">
    <name type="scientific">Pseudoduganella buxea</name>
    <dbReference type="NCBI Taxonomy" id="1949069"/>
    <lineage>
        <taxon>Bacteria</taxon>
        <taxon>Pseudomonadati</taxon>
        <taxon>Pseudomonadota</taxon>
        <taxon>Betaproteobacteria</taxon>
        <taxon>Burkholderiales</taxon>
        <taxon>Oxalobacteraceae</taxon>
        <taxon>Telluria group</taxon>
        <taxon>Pseudoduganella</taxon>
    </lineage>
</organism>
<accession>A0A6I3SWB0</accession>
<reference evidence="3 4" key="3">
    <citation type="submission" date="2019-11" db="EMBL/GenBank/DDBJ databases">
        <title>Type strains purchased from KCTC, JCM and DSMZ.</title>
        <authorList>
            <person name="Lu H."/>
        </authorList>
    </citation>
    <scope>NUCLEOTIDE SEQUENCE [LARGE SCALE GENOMIC DNA]</scope>
    <source>
        <strain evidence="3 4">KCTC 52429</strain>
    </source>
</reference>
<feature type="domain" description="NTF2 fold immunity protein" evidence="1">
    <location>
        <begin position="11"/>
        <end position="132"/>
    </location>
</feature>
<gene>
    <name evidence="2" type="ORF">GCM10011572_50680</name>
    <name evidence="3" type="ORF">GM672_12515</name>
</gene>
<protein>
    <recommendedName>
        <fullName evidence="1">NTF2 fold immunity protein domain-containing protein</fullName>
    </recommendedName>
</protein>
<evidence type="ECO:0000259" key="1">
    <source>
        <dbReference type="Pfam" id="PF15655"/>
    </source>
</evidence>
<evidence type="ECO:0000313" key="4">
    <source>
        <dbReference type="Proteomes" id="UP000430634"/>
    </source>
</evidence>
<evidence type="ECO:0000313" key="5">
    <source>
        <dbReference type="Proteomes" id="UP000622638"/>
    </source>
</evidence>
<reference evidence="2" key="1">
    <citation type="journal article" date="2014" name="Int. J. Syst. Evol. Microbiol.">
        <title>Complete genome of a new Firmicutes species belonging to the dominant human colonic microbiota ('Ruminococcus bicirculans') reveals two chromosomes and a selective capacity to utilize plant glucans.</title>
        <authorList>
            <consortium name="NISC Comparative Sequencing Program"/>
            <person name="Wegmann U."/>
            <person name="Louis P."/>
            <person name="Goesmann A."/>
            <person name="Henrissat B."/>
            <person name="Duncan S.H."/>
            <person name="Flint H.J."/>
        </authorList>
    </citation>
    <scope>NUCLEOTIDE SEQUENCE</scope>
    <source>
        <strain evidence="2">CGMCC 1.15931</strain>
    </source>
</reference>
<reference evidence="5" key="2">
    <citation type="journal article" date="2019" name="Int. J. Syst. Evol. Microbiol.">
        <title>The Global Catalogue of Microorganisms (GCM) 10K type strain sequencing project: providing services to taxonomists for standard genome sequencing and annotation.</title>
        <authorList>
            <consortium name="The Broad Institute Genomics Platform"/>
            <consortium name="The Broad Institute Genome Sequencing Center for Infectious Disease"/>
            <person name="Wu L."/>
            <person name="Ma J."/>
        </authorList>
    </citation>
    <scope>NUCLEOTIDE SEQUENCE [LARGE SCALE GENOMIC DNA]</scope>
    <source>
        <strain evidence="5">CGMCC 1.15931</strain>
    </source>
</reference>
<sequence>MSNDQMENVKATAIEFFKSMADWEKWNWQLDSANGDDDKQPERASALNAIFKRHLTKKAIARGQERQEGLYYDDPPSFDRNITKIEADKGSYWVYIPEGIAAMARYRFVQEDGDWKVDYKESGIGDGKWDKELHI</sequence>
<proteinExistence type="predicted"/>
<name>A0A6I3SWB0_9BURK</name>
<dbReference type="EMBL" id="BMKG01000035">
    <property type="protein sequence ID" value="GGC23021.1"/>
    <property type="molecule type" value="Genomic_DNA"/>
</dbReference>
<evidence type="ECO:0000313" key="3">
    <source>
        <dbReference type="EMBL" id="MTV53551.1"/>
    </source>
</evidence>
<dbReference type="EMBL" id="WNKZ01000031">
    <property type="protein sequence ID" value="MTV53551.1"/>
    <property type="molecule type" value="Genomic_DNA"/>
</dbReference>
<dbReference type="RefSeq" id="WP_155470864.1">
    <property type="nucleotide sequence ID" value="NZ_BMKG01000035.1"/>
</dbReference>
<evidence type="ECO:0000313" key="2">
    <source>
        <dbReference type="EMBL" id="GGC23021.1"/>
    </source>
</evidence>
<reference evidence="2" key="4">
    <citation type="submission" date="2024-05" db="EMBL/GenBank/DDBJ databases">
        <authorList>
            <person name="Sun Q."/>
            <person name="Zhou Y."/>
        </authorList>
    </citation>
    <scope>NUCLEOTIDE SEQUENCE</scope>
    <source>
        <strain evidence="2">CGMCC 1.15931</strain>
    </source>
</reference>
<keyword evidence="5" id="KW-1185">Reference proteome</keyword>
<dbReference type="InterPro" id="IPR028049">
    <property type="entry name" value="Imm-NTF2"/>
</dbReference>